<keyword evidence="3" id="KW-1185">Reference proteome</keyword>
<evidence type="ECO:0000256" key="1">
    <source>
        <dbReference type="SAM" id="MobiDB-lite"/>
    </source>
</evidence>
<gene>
    <name evidence="2" type="ORF">BDV98DRAFT_374179</name>
</gene>
<dbReference type="EMBL" id="ML178878">
    <property type="protein sequence ID" value="TFK95651.1"/>
    <property type="molecule type" value="Genomic_DNA"/>
</dbReference>
<feature type="compositionally biased region" description="Basic and acidic residues" evidence="1">
    <location>
        <begin position="71"/>
        <end position="85"/>
    </location>
</feature>
<accession>A0A5C3Q1F9</accession>
<sequence length="265" mass="27894">MVARVAARRALNAATTLSSASRASGRTVVRRYASSEAGEGAHGAQKSNDMPWMFAYILAPSGKEKAKHVAHAQEERIENAPKKAAESISKLEQIKEDKDAPVSGDQIKAVTGQAKVRSLIPSTGDAPNAAKSQEPDSETDGGMTDDEGTKISKSELADSFNHSSVDEPSVDGPSKTSTTTSKSSDSSEDSSDRDPSAAPTPPPKSGSTDKKGAYEGDKRGTFQGEGETGPTDMSKARAAAKDTKTPKQAHEGRDNDTEEKKKTDE</sequence>
<feature type="compositionally biased region" description="Basic and acidic residues" evidence="1">
    <location>
        <begin position="147"/>
        <end position="156"/>
    </location>
</feature>
<name>A0A5C3Q1F9_9AGAR</name>
<evidence type="ECO:0000313" key="2">
    <source>
        <dbReference type="EMBL" id="TFK95651.1"/>
    </source>
</evidence>
<feature type="region of interest" description="Disordered" evidence="1">
    <location>
        <begin position="63"/>
        <end position="265"/>
    </location>
</feature>
<protein>
    <submittedName>
        <fullName evidence="2">Uncharacterized protein</fullName>
    </submittedName>
</protein>
<feature type="compositionally biased region" description="Basic and acidic residues" evidence="1">
    <location>
        <begin position="239"/>
        <end position="265"/>
    </location>
</feature>
<dbReference type="STRING" id="1884261.A0A5C3Q1F9"/>
<feature type="compositionally biased region" description="Basic and acidic residues" evidence="1">
    <location>
        <begin position="207"/>
        <end position="220"/>
    </location>
</feature>
<proteinExistence type="predicted"/>
<feature type="compositionally biased region" description="Low complexity" evidence="1">
    <location>
        <begin position="171"/>
        <end position="184"/>
    </location>
</feature>
<feature type="compositionally biased region" description="Acidic residues" evidence="1">
    <location>
        <begin position="135"/>
        <end position="146"/>
    </location>
</feature>
<dbReference type="AlphaFoldDB" id="A0A5C3Q1F9"/>
<evidence type="ECO:0000313" key="3">
    <source>
        <dbReference type="Proteomes" id="UP000305067"/>
    </source>
</evidence>
<dbReference type="Proteomes" id="UP000305067">
    <property type="component" value="Unassembled WGS sequence"/>
</dbReference>
<reference evidence="2 3" key="1">
    <citation type="journal article" date="2019" name="Nat. Ecol. Evol.">
        <title>Megaphylogeny resolves global patterns of mushroom evolution.</title>
        <authorList>
            <person name="Varga T."/>
            <person name="Krizsan K."/>
            <person name="Foldi C."/>
            <person name="Dima B."/>
            <person name="Sanchez-Garcia M."/>
            <person name="Sanchez-Ramirez S."/>
            <person name="Szollosi G.J."/>
            <person name="Szarkandi J.G."/>
            <person name="Papp V."/>
            <person name="Albert L."/>
            <person name="Andreopoulos W."/>
            <person name="Angelini C."/>
            <person name="Antonin V."/>
            <person name="Barry K.W."/>
            <person name="Bougher N.L."/>
            <person name="Buchanan P."/>
            <person name="Buyck B."/>
            <person name="Bense V."/>
            <person name="Catcheside P."/>
            <person name="Chovatia M."/>
            <person name="Cooper J."/>
            <person name="Damon W."/>
            <person name="Desjardin D."/>
            <person name="Finy P."/>
            <person name="Geml J."/>
            <person name="Haridas S."/>
            <person name="Hughes K."/>
            <person name="Justo A."/>
            <person name="Karasinski D."/>
            <person name="Kautmanova I."/>
            <person name="Kiss B."/>
            <person name="Kocsube S."/>
            <person name="Kotiranta H."/>
            <person name="LaButti K.M."/>
            <person name="Lechner B.E."/>
            <person name="Liimatainen K."/>
            <person name="Lipzen A."/>
            <person name="Lukacs Z."/>
            <person name="Mihaltcheva S."/>
            <person name="Morgado L.N."/>
            <person name="Niskanen T."/>
            <person name="Noordeloos M.E."/>
            <person name="Ohm R.A."/>
            <person name="Ortiz-Santana B."/>
            <person name="Ovrebo C."/>
            <person name="Racz N."/>
            <person name="Riley R."/>
            <person name="Savchenko A."/>
            <person name="Shiryaev A."/>
            <person name="Soop K."/>
            <person name="Spirin V."/>
            <person name="Szebenyi C."/>
            <person name="Tomsovsky M."/>
            <person name="Tulloss R.E."/>
            <person name="Uehling J."/>
            <person name="Grigoriev I.V."/>
            <person name="Vagvolgyi C."/>
            <person name="Papp T."/>
            <person name="Martin F.M."/>
            <person name="Miettinen O."/>
            <person name="Hibbett D.S."/>
            <person name="Nagy L.G."/>
        </authorList>
    </citation>
    <scope>NUCLEOTIDE SEQUENCE [LARGE SCALE GENOMIC DNA]</scope>
    <source>
        <strain evidence="2 3">CBS 309.79</strain>
    </source>
</reference>
<organism evidence="2 3">
    <name type="scientific">Pterulicium gracile</name>
    <dbReference type="NCBI Taxonomy" id="1884261"/>
    <lineage>
        <taxon>Eukaryota</taxon>
        <taxon>Fungi</taxon>
        <taxon>Dikarya</taxon>
        <taxon>Basidiomycota</taxon>
        <taxon>Agaricomycotina</taxon>
        <taxon>Agaricomycetes</taxon>
        <taxon>Agaricomycetidae</taxon>
        <taxon>Agaricales</taxon>
        <taxon>Pleurotineae</taxon>
        <taxon>Pterulaceae</taxon>
        <taxon>Pterulicium</taxon>
    </lineage>
</organism>